<dbReference type="RefSeq" id="WP_195171356.1">
    <property type="nucleotide sequence ID" value="NZ_CP062983.1"/>
</dbReference>
<keyword evidence="5" id="KW-1003">Cell membrane</keyword>
<feature type="domain" description="HAMP" evidence="16">
    <location>
        <begin position="298"/>
        <end position="350"/>
    </location>
</feature>
<evidence type="ECO:0000256" key="11">
    <source>
        <dbReference type="ARBA" id="ARBA00023012"/>
    </source>
</evidence>
<dbReference type="SMART" id="SM00388">
    <property type="entry name" value="HisKA"/>
    <property type="match status" value="1"/>
</dbReference>
<dbReference type="Pfam" id="PF02743">
    <property type="entry name" value="dCache_1"/>
    <property type="match status" value="1"/>
</dbReference>
<dbReference type="SUPFAM" id="SSF55874">
    <property type="entry name" value="ATPase domain of HSP90 chaperone/DNA topoisomerase II/histidine kinase"/>
    <property type="match status" value="1"/>
</dbReference>
<dbReference type="PRINTS" id="PR00344">
    <property type="entry name" value="BCTRLSENSOR"/>
</dbReference>
<dbReference type="PANTHER" id="PTHR43711:SF1">
    <property type="entry name" value="HISTIDINE KINASE 1"/>
    <property type="match status" value="1"/>
</dbReference>
<dbReference type="EMBL" id="CP062983">
    <property type="protein sequence ID" value="QPC83289.1"/>
    <property type="molecule type" value="Genomic_DNA"/>
</dbReference>
<dbReference type="Gene3D" id="3.30.450.20">
    <property type="entry name" value="PAS domain"/>
    <property type="match status" value="2"/>
</dbReference>
<dbReference type="SMART" id="SM00304">
    <property type="entry name" value="HAMP"/>
    <property type="match status" value="1"/>
</dbReference>
<dbReference type="InterPro" id="IPR036890">
    <property type="entry name" value="HATPase_C_sf"/>
</dbReference>
<dbReference type="FunFam" id="3.30.565.10:FF:000010">
    <property type="entry name" value="Sensor histidine kinase RcsC"/>
    <property type="match status" value="1"/>
</dbReference>
<dbReference type="SUPFAM" id="SSF47384">
    <property type="entry name" value="Homodimeric domain of signal transducing histidine kinase"/>
    <property type="match status" value="1"/>
</dbReference>
<dbReference type="Proteomes" id="UP000594468">
    <property type="component" value="Chromosome"/>
</dbReference>
<keyword evidence="9" id="KW-0418">Kinase</keyword>
<dbReference type="SUPFAM" id="SSF103190">
    <property type="entry name" value="Sensory domain-like"/>
    <property type="match status" value="1"/>
</dbReference>
<accession>A0A7S8EAD2</accession>
<dbReference type="PROSITE" id="PS50109">
    <property type="entry name" value="HIS_KIN"/>
    <property type="match status" value="1"/>
</dbReference>
<dbReference type="InterPro" id="IPR003594">
    <property type="entry name" value="HATPase_dom"/>
</dbReference>
<reference evidence="17 18" key="1">
    <citation type="submission" date="2020-02" db="EMBL/GenBank/DDBJ databases">
        <authorList>
            <person name="Zheng R.K."/>
            <person name="Sun C.M."/>
        </authorList>
    </citation>
    <scope>NUCLEOTIDE SEQUENCE [LARGE SCALE GENOMIC DNA]</scope>
    <source>
        <strain evidence="18">rifampicinis</strain>
    </source>
</reference>
<evidence type="ECO:0000256" key="2">
    <source>
        <dbReference type="ARBA" id="ARBA00004651"/>
    </source>
</evidence>
<comment type="subcellular location">
    <subcellularLocation>
        <location evidence="2">Cell membrane</location>
        <topology evidence="2">Multi-pass membrane protein</topology>
    </subcellularLocation>
</comment>
<dbReference type="InterPro" id="IPR050736">
    <property type="entry name" value="Sensor_HK_Regulatory"/>
</dbReference>
<gene>
    <name evidence="17" type="ORF">G4Y79_02620</name>
</gene>
<dbReference type="CDD" id="cd18774">
    <property type="entry name" value="PDC2_HK_sensor"/>
    <property type="match status" value="1"/>
</dbReference>
<feature type="transmembrane region" description="Helical" evidence="14">
    <location>
        <begin position="9"/>
        <end position="28"/>
    </location>
</feature>
<dbReference type="SUPFAM" id="SSF158472">
    <property type="entry name" value="HAMP domain-like"/>
    <property type="match status" value="1"/>
</dbReference>
<name>A0A7S8EAD2_9CHLR</name>
<dbReference type="Pfam" id="PF02518">
    <property type="entry name" value="HATPase_c"/>
    <property type="match status" value="1"/>
</dbReference>
<feature type="domain" description="Histidine kinase" evidence="15">
    <location>
        <begin position="393"/>
        <end position="612"/>
    </location>
</feature>
<dbReference type="GO" id="GO:0005886">
    <property type="term" value="C:plasma membrane"/>
    <property type="evidence" value="ECO:0007669"/>
    <property type="project" value="UniProtKB-SubCell"/>
</dbReference>
<comment type="catalytic activity">
    <reaction evidence="1">
        <text>ATP + protein L-histidine = ADP + protein N-phospho-L-histidine.</text>
        <dbReference type="EC" id="2.7.13.3"/>
    </reaction>
</comment>
<dbReference type="InterPro" id="IPR003660">
    <property type="entry name" value="HAMP_dom"/>
</dbReference>
<evidence type="ECO:0000256" key="9">
    <source>
        <dbReference type="ARBA" id="ARBA00022777"/>
    </source>
</evidence>
<evidence type="ECO:0000256" key="14">
    <source>
        <dbReference type="SAM" id="Phobius"/>
    </source>
</evidence>
<dbReference type="InterPro" id="IPR005467">
    <property type="entry name" value="His_kinase_dom"/>
</dbReference>
<evidence type="ECO:0000313" key="18">
    <source>
        <dbReference type="Proteomes" id="UP000594468"/>
    </source>
</evidence>
<dbReference type="PANTHER" id="PTHR43711">
    <property type="entry name" value="TWO-COMPONENT HISTIDINE KINASE"/>
    <property type="match status" value="1"/>
</dbReference>
<dbReference type="SMART" id="SM00387">
    <property type="entry name" value="HATPase_c"/>
    <property type="match status" value="1"/>
</dbReference>
<evidence type="ECO:0000256" key="1">
    <source>
        <dbReference type="ARBA" id="ARBA00000085"/>
    </source>
</evidence>
<keyword evidence="12 14" id="KW-0472">Membrane</keyword>
<evidence type="ECO:0000256" key="8">
    <source>
        <dbReference type="ARBA" id="ARBA00022692"/>
    </source>
</evidence>
<dbReference type="GO" id="GO:0000155">
    <property type="term" value="F:phosphorelay sensor kinase activity"/>
    <property type="evidence" value="ECO:0007669"/>
    <property type="project" value="InterPro"/>
</dbReference>
<evidence type="ECO:0000259" key="15">
    <source>
        <dbReference type="PROSITE" id="PS50109"/>
    </source>
</evidence>
<evidence type="ECO:0000256" key="10">
    <source>
        <dbReference type="ARBA" id="ARBA00022989"/>
    </source>
</evidence>
<dbReference type="Pfam" id="PF00512">
    <property type="entry name" value="HisKA"/>
    <property type="match status" value="1"/>
</dbReference>
<keyword evidence="6" id="KW-0597">Phosphoprotein</keyword>
<evidence type="ECO:0000256" key="4">
    <source>
        <dbReference type="ARBA" id="ARBA00012438"/>
    </source>
</evidence>
<dbReference type="InterPro" id="IPR003661">
    <property type="entry name" value="HisK_dim/P_dom"/>
</dbReference>
<dbReference type="Gene3D" id="3.30.565.10">
    <property type="entry name" value="Histidine kinase-like ATPase, C-terminal domain"/>
    <property type="match status" value="1"/>
</dbReference>
<evidence type="ECO:0000256" key="3">
    <source>
        <dbReference type="ARBA" id="ARBA00006402"/>
    </source>
</evidence>
<evidence type="ECO:0000256" key="12">
    <source>
        <dbReference type="ARBA" id="ARBA00023136"/>
    </source>
</evidence>
<dbReference type="CDD" id="cd16922">
    <property type="entry name" value="HATPase_EvgS-ArcB-TorS-like"/>
    <property type="match status" value="1"/>
</dbReference>
<dbReference type="PROSITE" id="PS50885">
    <property type="entry name" value="HAMP"/>
    <property type="match status" value="1"/>
</dbReference>
<dbReference type="InterPro" id="IPR033479">
    <property type="entry name" value="dCache_1"/>
</dbReference>
<evidence type="ECO:0000313" key="17">
    <source>
        <dbReference type="EMBL" id="QPC83289.1"/>
    </source>
</evidence>
<organism evidence="17 18">
    <name type="scientific">Phototrophicus methaneseepsis</name>
    <dbReference type="NCBI Taxonomy" id="2710758"/>
    <lineage>
        <taxon>Bacteria</taxon>
        <taxon>Bacillati</taxon>
        <taxon>Chloroflexota</taxon>
        <taxon>Candidatus Thermofontia</taxon>
        <taxon>Phototrophicales</taxon>
        <taxon>Phototrophicaceae</taxon>
        <taxon>Phototrophicus</taxon>
    </lineage>
</organism>
<evidence type="ECO:0000256" key="13">
    <source>
        <dbReference type="ARBA" id="ARBA00074306"/>
    </source>
</evidence>
<proteinExistence type="inferred from homology"/>
<dbReference type="InterPro" id="IPR036097">
    <property type="entry name" value="HisK_dim/P_sf"/>
</dbReference>
<evidence type="ECO:0000256" key="5">
    <source>
        <dbReference type="ARBA" id="ARBA00022475"/>
    </source>
</evidence>
<dbReference type="Gene3D" id="1.10.287.130">
    <property type="match status" value="1"/>
</dbReference>
<dbReference type="InterPro" id="IPR004358">
    <property type="entry name" value="Sig_transdc_His_kin-like_C"/>
</dbReference>
<dbReference type="Pfam" id="PF00672">
    <property type="entry name" value="HAMP"/>
    <property type="match status" value="1"/>
</dbReference>
<dbReference type="EC" id="2.7.13.3" evidence="4"/>
<keyword evidence="10 14" id="KW-1133">Transmembrane helix</keyword>
<evidence type="ECO:0000256" key="7">
    <source>
        <dbReference type="ARBA" id="ARBA00022679"/>
    </source>
</evidence>
<dbReference type="KEGG" id="pmet:G4Y79_02620"/>
<evidence type="ECO:0000259" key="16">
    <source>
        <dbReference type="PROSITE" id="PS50885"/>
    </source>
</evidence>
<evidence type="ECO:0000256" key="6">
    <source>
        <dbReference type="ARBA" id="ARBA00022553"/>
    </source>
</evidence>
<dbReference type="CDD" id="cd06225">
    <property type="entry name" value="HAMP"/>
    <property type="match status" value="1"/>
</dbReference>
<keyword evidence="8 14" id="KW-0812">Transmembrane</keyword>
<feature type="transmembrane region" description="Helical" evidence="14">
    <location>
        <begin position="274"/>
        <end position="297"/>
    </location>
</feature>
<keyword evidence="11" id="KW-0902">Two-component regulatory system</keyword>
<dbReference type="AlphaFoldDB" id="A0A7S8EAD2"/>
<dbReference type="InterPro" id="IPR029151">
    <property type="entry name" value="Sensor-like_sf"/>
</dbReference>
<dbReference type="CDD" id="cd18773">
    <property type="entry name" value="PDC1_HK_sensor"/>
    <property type="match status" value="1"/>
</dbReference>
<sequence length="626" mass="68550">MLNSLRTRLTLTFVSLTIIPLIIVGVLITSRGYNALQNDAVDLQHELAQRTAINLEAFFNERETELTTLTQVYGLDTLPEDTQEDILLTLLSEQTAYYQLALVGANAMETIRVTRGDVITDSDLISRADDAIFQRAVQTHDITYSSVYFNEEARDRLITLAVPIENLYTGDVGNVLIAEVRFQNVSDAILRELDLNEGDDVYVVNNRGVILAHSDPSLVIRETTFDLPESDGRTTGLSGTDVILATDTVDLSNEGLTVVAETSFDNATVLANDVFRISVLITVTTLIVASAIVIWTVNRLVNPIINMSHAAEAIQGGDLTARVTEEGNDEIALLGRTFNQMTAQLQKTLEGLQSNIEQLEYSNQERAQLIKDLQTAKRIADENSRLKSEFLATMSHELRTPLNAIEGFTSIMLGGMGVELSARAEDMVKRVSANSKRLLHLINDFLDLSRIESGRLELVSTPLSPARLAQKWQEEVGILAEEKGIEFDVTISPDLPVMILGDEDALSKVAVNMLSNAFKFTHEGRVALDLQRMGDEWMIVVSDTGIGIPPHAREYIFDEFRQVDGSSKRLYGGTGLGLSLVQKLSRAMGGHVSLESEVGAGSTFTVVLPLQVPEATPQGTAEGATA</sequence>
<protein>
    <recommendedName>
        <fullName evidence="13">Circadian input-output histidine kinase CikA</fullName>
        <ecNumber evidence="4">2.7.13.3</ecNumber>
    </recommendedName>
</protein>
<dbReference type="Gene3D" id="6.10.340.10">
    <property type="match status" value="1"/>
</dbReference>
<keyword evidence="7" id="KW-0808">Transferase</keyword>
<comment type="similarity">
    <text evidence="3">In the N-terminal section; belongs to the phytochrome family.</text>
</comment>
<dbReference type="CDD" id="cd00082">
    <property type="entry name" value="HisKA"/>
    <property type="match status" value="1"/>
</dbReference>
<keyword evidence="18" id="KW-1185">Reference proteome</keyword>